<sequence>MSKDWTSKDLVSYSITMVDVAAAEFFKGTSSSVFDELDVDPLVVSGTLQSPDLDITLYRYFKSISTLSSSPHVVTTEFCRRTLELLNYTDRASDLYIHWSIPFTCCGKPALAEPDLCLVGPGNMVLLALMHDKTLANGLSQDPEPALMACAIAAFQHNNYVRASHGAPPLDIMTIPCVAMVGTRPLFYLVPVTLMLSKAAMLGLSPVPNKTEVKKCVVALPPKNGRLQLGGDMDRVEFRKLALLRLAQFYTIAKANWSLFAI</sequence>
<comment type="caution">
    <text evidence="1">The sequence shown here is derived from an EMBL/GenBank/DDBJ whole genome shotgun (WGS) entry which is preliminary data.</text>
</comment>
<proteinExistence type="predicted"/>
<dbReference type="OrthoDB" id="3253976at2759"/>
<name>A0A550C5W4_9AGAR</name>
<dbReference type="AlphaFoldDB" id="A0A550C5W4"/>
<dbReference type="EMBL" id="VDMD01000023">
    <property type="protein sequence ID" value="TRM60194.1"/>
    <property type="molecule type" value="Genomic_DNA"/>
</dbReference>
<keyword evidence="2" id="KW-1185">Reference proteome</keyword>
<organism evidence="1 2">
    <name type="scientific">Schizophyllum amplum</name>
    <dbReference type="NCBI Taxonomy" id="97359"/>
    <lineage>
        <taxon>Eukaryota</taxon>
        <taxon>Fungi</taxon>
        <taxon>Dikarya</taxon>
        <taxon>Basidiomycota</taxon>
        <taxon>Agaricomycotina</taxon>
        <taxon>Agaricomycetes</taxon>
        <taxon>Agaricomycetidae</taxon>
        <taxon>Agaricales</taxon>
        <taxon>Schizophyllaceae</taxon>
        <taxon>Schizophyllum</taxon>
    </lineage>
</organism>
<evidence type="ECO:0000313" key="1">
    <source>
        <dbReference type="EMBL" id="TRM60194.1"/>
    </source>
</evidence>
<protein>
    <submittedName>
        <fullName evidence="1">Uncharacterized protein</fullName>
    </submittedName>
</protein>
<dbReference type="Proteomes" id="UP000320762">
    <property type="component" value="Unassembled WGS sequence"/>
</dbReference>
<accession>A0A550C5W4</accession>
<reference evidence="1 2" key="1">
    <citation type="journal article" date="2019" name="New Phytol.">
        <title>Comparative genomics reveals unique wood-decay strategies and fruiting body development in the Schizophyllaceae.</title>
        <authorList>
            <person name="Almasi E."/>
            <person name="Sahu N."/>
            <person name="Krizsan K."/>
            <person name="Balint B."/>
            <person name="Kovacs G.M."/>
            <person name="Kiss B."/>
            <person name="Cseklye J."/>
            <person name="Drula E."/>
            <person name="Henrissat B."/>
            <person name="Nagy I."/>
            <person name="Chovatia M."/>
            <person name="Adam C."/>
            <person name="LaButti K."/>
            <person name="Lipzen A."/>
            <person name="Riley R."/>
            <person name="Grigoriev I.V."/>
            <person name="Nagy L.G."/>
        </authorList>
    </citation>
    <scope>NUCLEOTIDE SEQUENCE [LARGE SCALE GENOMIC DNA]</scope>
    <source>
        <strain evidence="1 2">NL-1724</strain>
    </source>
</reference>
<evidence type="ECO:0000313" key="2">
    <source>
        <dbReference type="Proteomes" id="UP000320762"/>
    </source>
</evidence>
<gene>
    <name evidence="1" type="ORF">BD626DRAFT_505765</name>
</gene>